<dbReference type="RefSeq" id="XP_018269488.1">
    <property type="nucleotide sequence ID" value="XM_018417709.1"/>
</dbReference>
<organism evidence="8 9">
    <name type="scientific">Rhodotorula graminis (strain WP1)</name>
    <dbReference type="NCBI Taxonomy" id="578459"/>
    <lineage>
        <taxon>Eukaryota</taxon>
        <taxon>Fungi</taxon>
        <taxon>Dikarya</taxon>
        <taxon>Basidiomycota</taxon>
        <taxon>Pucciniomycotina</taxon>
        <taxon>Microbotryomycetes</taxon>
        <taxon>Sporidiobolales</taxon>
        <taxon>Sporidiobolaceae</taxon>
        <taxon>Rhodotorula</taxon>
    </lineage>
</organism>
<dbReference type="GeneID" id="28978157"/>
<dbReference type="STRING" id="578459.A0A0P9IV41"/>
<keyword evidence="1" id="KW-0540">Nuclease</keyword>
<reference evidence="8 9" key="1">
    <citation type="journal article" date="2015" name="Front. Microbiol.">
        <title>Genome sequence of the plant growth promoting endophytic yeast Rhodotorula graminis WP1.</title>
        <authorList>
            <person name="Firrincieli A."/>
            <person name="Otillar R."/>
            <person name="Salamov A."/>
            <person name="Schmutz J."/>
            <person name="Khan Z."/>
            <person name="Redman R.S."/>
            <person name="Fleck N.D."/>
            <person name="Lindquist E."/>
            <person name="Grigoriev I.V."/>
            <person name="Doty S.L."/>
        </authorList>
    </citation>
    <scope>NUCLEOTIDE SEQUENCE [LARGE SCALE GENOMIC DNA]</scope>
    <source>
        <strain evidence="8 9">WP1</strain>
    </source>
</reference>
<keyword evidence="2" id="KW-0378">Hydrolase</keyword>
<dbReference type="Gene3D" id="3.90.1140.10">
    <property type="entry name" value="Cyclic phosphodiesterase"/>
    <property type="match status" value="1"/>
</dbReference>
<evidence type="ECO:0000256" key="6">
    <source>
        <dbReference type="ARBA" id="ARBA00030030"/>
    </source>
</evidence>
<dbReference type="Proteomes" id="UP000053890">
    <property type="component" value="Unassembled WGS sequence"/>
</dbReference>
<keyword evidence="3" id="KW-0456">Lyase</keyword>
<dbReference type="AlphaFoldDB" id="A0A0P9IV41"/>
<feature type="compositionally biased region" description="Basic and acidic residues" evidence="7">
    <location>
        <begin position="109"/>
        <end position="121"/>
    </location>
</feature>
<dbReference type="OrthoDB" id="49151at2759"/>
<dbReference type="PANTHER" id="PTHR13522">
    <property type="entry name" value="U6 SNRNA PHOSPHODIESTERASE 1"/>
    <property type="match status" value="1"/>
</dbReference>
<dbReference type="OMA" id="FMVLEVG"/>
<sequence length="361" mass="39557">MLLARLHCPADTRTRVRARGRALRKRRTRRRLELFSAATSQQPHLLRTRPVQSLSRIHLTRLQPSRASHALAPTRPDSPRLASILIITMSSEPPKKKRKLPALDASFDEPARTADSPELHQGRKRAVPHQRGLWAAHVFLELEPSTGLSKVLKKATVDAAAAAPDDSTVHSLLSPSAADKCKSDAPSAIDAGDHSSSAALHLSLSRPLMLQTNQRQELRAAVAKVAAASSGFDARYASFGVLENDDKSRRFLGVEIGHGYDQLLALTHKLDAELERLRLPTYYPTPRFHTSLAWSTSTSLSSQDPPFDNAFLDDLDARLGKKLRLEGEVFAAELCVKVGKETARYRLTGSGEGVQGLRCAG</sequence>
<evidence type="ECO:0000313" key="9">
    <source>
        <dbReference type="Proteomes" id="UP000053890"/>
    </source>
</evidence>
<evidence type="ECO:0000313" key="8">
    <source>
        <dbReference type="EMBL" id="KPV73439.1"/>
    </source>
</evidence>
<evidence type="ECO:0000256" key="4">
    <source>
        <dbReference type="ARBA" id="ARBA00023242"/>
    </source>
</evidence>
<keyword evidence="9" id="KW-1185">Reference proteome</keyword>
<dbReference type="Pfam" id="PF09749">
    <property type="entry name" value="HVSL"/>
    <property type="match status" value="1"/>
</dbReference>
<feature type="region of interest" description="Disordered" evidence="7">
    <location>
        <begin position="93"/>
        <end position="123"/>
    </location>
</feature>
<proteinExistence type="predicted"/>
<dbReference type="GO" id="GO:0016829">
    <property type="term" value="F:lyase activity"/>
    <property type="evidence" value="ECO:0007669"/>
    <property type="project" value="UniProtKB-KW"/>
</dbReference>
<evidence type="ECO:0000256" key="7">
    <source>
        <dbReference type="SAM" id="MobiDB-lite"/>
    </source>
</evidence>
<dbReference type="EMBL" id="KQ474083">
    <property type="protein sequence ID" value="KPV73439.1"/>
    <property type="molecule type" value="Genomic_DNA"/>
</dbReference>
<dbReference type="PANTHER" id="PTHR13522:SF3">
    <property type="entry name" value="U6 SNRNA PHOSPHODIESTERASE 1"/>
    <property type="match status" value="1"/>
</dbReference>
<dbReference type="InterPro" id="IPR027521">
    <property type="entry name" value="Usb1"/>
</dbReference>
<evidence type="ECO:0000256" key="1">
    <source>
        <dbReference type="ARBA" id="ARBA00022722"/>
    </source>
</evidence>
<gene>
    <name evidence="8" type="ORF">RHOBADRAFT_55177</name>
</gene>
<dbReference type="GO" id="GO:0000175">
    <property type="term" value="F:3'-5'-RNA exonuclease activity"/>
    <property type="evidence" value="ECO:0007669"/>
    <property type="project" value="TreeGrafter"/>
</dbReference>
<evidence type="ECO:0000256" key="2">
    <source>
        <dbReference type="ARBA" id="ARBA00022801"/>
    </source>
</evidence>
<protein>
    <recommendedName>
        <fullName evidence="5">U6 snRNA phosphodiesterase 1</fullName>
    </recommendedName>
    <alternativeName>
        <fullName evidence="6">3'-5' RNA exonuclease USB1</fullName>
    </alternativeName>
</protein>
<dbReference type="GO" id="GO:0034477">
    <property type="term" value="P:U6 snRNA 3'-end processing"/>
    <property type="evidence" value="ECO:0007669"/>
    <property type="project" value="InterPro"/>
</dbReference>
<dbReference type="GO" id="GO:0005634">
    <property type="term" value="C:nucleus"/>
    <property type="evidence" value="ECO:0007669"/>
    <property type="project" value="TreeGrafter"/>
</dbReference>
<evidence type="ECO:0000256" key="5">
    <source>
        <dbReference type="ARBA" id="ARBA00029543"/>
    </source>
</evidence>
<keyword evidence="4" id="KW-0539">Nucleus</keyword>
<accession>A0A0P9IV41</accession>
<evidence type="ECO:0000256" key="3">
    <source>
        <dbReference type="ARBA" id="ARBA00023239"/>
    </source>
</evidence>
<name>A0A0P9IV41_RHOGW</name>